<comment type="caution">
    <text evidence="4">The sequence shown here is derived from an EMBL/GenBank/DDBJ whole genome shotgun (WGS) entry which is preliminary data.</text>
</comment>
<proteinExistence type="inferred from homology"/>
<dbReference type="PANTHER" id="PTHR34703:SF1">
    <property type="entry name" value="ANTIPORTER SUBUNIT MNHG2-RELATED"/>
    <property type="match status" value="1"/>
</dbReference>
<accession>A0A6P0GIJ0</accession>
<comment type="similarity">
    <text evidence="1">Belongs to the CPA3 antiporters (TC 2.A.63) subunit G family.</text>
</comment>
<organism evidence="4 5">
    <name type="scientific">Geodermatophilus normandii</name>
    <dbReference type="NCBI Taxonomy" id="1137989"/>
    <lineage>
        <taxon>Bacteria</taxon>
        <taxon>Bacillati</taxon>
        <taxon>Actinomycetota</taxon>
        <taxon>Actinomycetes</taxon>
        <taxon>Geodermatophilales</taxon>
        <taxon>Geodermatophilaceae</taxon>
        <taxon>Geodermatophilus</taxon>
    </lineage>
</organism>
<evidence type="ECO:0000256" key="3">
    <source>
        <dbReference type="SAM" id="Phobius"/>
    </source>
</evidence>
<dbReference type="RefSeq" id="WP_163477171.1">
    <property type="nucleotide sequence ID" value="NZ_JAAGWE010000020.1"/>
</dbReference>
<protein>
    <submittedName>
        <fullName evidence="4">Monovalent cation/H(+) antiporter subunit G</fullName>
    </submittedName>
</protein>
<dbReference type="InterPro" id="IPR005133">
    <property type="entry name" value="PhaG_MnhG_YufB"/>
</dbReference>
<name>A0A6P0GIJ0_9ACTN</name>
<sequence>MTVQTVIGDVFVALGVVLIGVAAVGLLRLPDVYNRANAVAKAASLGLVSVLFGVVVLAPGVTAVVVLLIAIALQLFTVPIAGYKIGEAAFLSGAPVAPGTHLDDLGDGYGRDGAPPTGQQVGRDPDSTVP</sequence>
<dbReference type="PANTHER" id="PTHR34703">
    <property type="entry name" value="ANTIPORTER SUBUNIT MNHG2-RELATED"/>
    <property type="match status" value="1"/>
</dbReference>
<dbReference type="GO" id="GO:0015385">
    <property type="term" value="F:sodium:proton antiporter activity"/>
    <property type="evidence" value="ECO:0007669"/>
    <property type="project" value="TreeGrafter"/>
</dbReference>
<evidence type="ECO:0000256" key="1">
    <source>
        <dbReference type="ARBA" id="ARBA00008404"/>
    </source>
</evidence>
<keyword evidence="3" id="KW-0812">Transmembrane</keyword>
<evidence type="ECO:0000313" key="5">
    <source>
        <dbReference type="Proteomes" id="UP000471126"/>
    </source>
</evidence>
<gene>
    <name evidence="4" type="ORF">GCU54_13685</name>
</gene>
<feature type="transmembrane region" description="Helical" evidence="3">
    <location>
        <begin position="6"/>
        <end position="27"/>
    </location>
</feature>
<keyword evidence="3" id="KW-1133">Transmembrane helix</keyword>
<feature type="region of interest" description="Disordered" evidence="2">
    <location>
        <begin position="102"/>
        <end position="130"/>
    </location>
</feature>
<dbReference type="EMBL" id="JAAGWE010000020">
    <property type="protein sequence ID" value="NEM07060.1"/>
    <property type="molecule type" value="Genomic_DNA"/>
</dbReference>
<keyword evidence="3" id="KW-0472">Membrane</keyword>
<evidence type="ECO:0000313" key="4">
    <source>
        <dbReference type="EMBL" id="NEM07060.1"/>
    </source>
</evidence>
<dbReference type="Pfam" id="PF03334">
    <property type="entry name" value="PhaG_MnhG_YufB"/>
    <property type="match status" value="1"/>
</dbReference>
<reference evidence="4 5" key="1">
    <citation type="submission" date="2019-12" db="EMBL/GenBank/DDBJ databases">
        <title>WGS of CPCC 203550 I12A-02606.</title>
        <authorList>
            <person name="Jiang Z."/>
        </authorList>
    </citation>
    <scope>NUCLEOTIDE SEQUENCE [LARGE SCALE GENOMIC DNA]</scope>
    <source>
        <strain evidence="4 5">I12A-02606</strain>
    </source>
</reference>
<dbReference type="Proteomes" id="UP000471126">
    <property type="component" value="Unassembled WGS sequence"/>
</dbReference>
<evidence type="ECO:0000256" key="2">
    <source>
        <dbReference type="SAM" id="MobiDB-lite"/>
    </source>
</evidence>
<dbReference type="AlphaFoldDB" id="A0A6P0GIJ0"/>